<dbReference type="PANTHER" id="PTHR21368">
    <property type="entry name" value="50S RIBOSOMAL PROTEIN L9"/>
    <property type="match status" value="1"/>
</dbReference>
<dbReference type="InterPro" id="IPR000244">
    <property type="entry name" value="Ribosomal_bL9"/>
</dbReference>
<reference evidence="6 7" key="1">
    <citation type="submission" date="2024-09" db="EMBL/GenBank/DDBJ databases">
        <title>Rethinking Asexuality: The Enigmatic Case of Functional Sexual Genes in Lepraria (Stereocaulaceae).</title>
        <authorList>
            <person name="Doellman M."/>
            <person name="Sun Y."/>
            <person name="Barcenas-Pena A."/>
            <person name="Lumbsch H.T."/>
            <person name="Grewe F."/>
        </authorList>
    </citation>
    <scope>NUCLEOTIDE SEQUENCE [LARGE SCALE GENOMIC DNA]</scope>
    <source>
        <strain evidence="6 7">Mercado 3170</strain>
    </source>
</reference>
<dbReference type="EMBL" id="JBEFKJ010000004">
    <property type="protein sequence ID" value="KAL2046351.1"/>
    <property type="molecule type" value="Genomic_DNA"/>
</dbReference>
<comment type="caution">
    <text evidence="6">The sequence shown here is derived from an EMBL/GenBank/DDBJ whole genome shotgun (WGS) entry which is preliminary data.</text>
</comment>
<evidence type="ECO:0000256" key="4">
    <source>
        <dbReference type="SAM" id="MobiDB-lite"/>
    </source>
</evidence>
<gene>
    <name evidence="6" type="ORF">N7G274_001798</name>
</gene>
<dbReference type="SUPFAM" id="SSF55658">
    <property type="entry name" value="L9 N-domain-like"/>
    <property type="match status" value="1"/>
</dbReference>
<dbReference type="Pfam" id="PF01281">
    <property type="entry name" value="Ribosomal_L9_N"/>
    <property type="match status" value="1"/>
</dbReference>
<dbReference type="InterPro" id="IPR020070">
    <property type="entry name" value="Ribosomal_bL9_N"/>
</dbReference>
<dbReference type="InterPro" id="IPR009027">
    <property type="entry name" value="Ribosomal_bL9/RNase_H1_N"/>
</dbReference>
<accession>A0ABR4ANH9</accession>
<keyword evidence="7" id="KW-1185">Reference proteome</keyword>
<keyword evidence="2" id="KW-0689">Ribosomal protein</keyword>
<feature type="compositionally biased region" description="Low complexity" evidence="4">
    <location>
        <begin position="181"/>
        <end position="195"/>
    </location>
</feature>
<evidence type="ECO:0000256" key="1">
    <source>
        <dbReference type="ARBA" id="ARBA00010605"/>
    </source>
</evidence>
<evidence type="ECO:0000256" key="2">
    <source>
        <dbReference type="ARBA" id="ARBA00022980"/>
    </source>
</evidence>
<feature type="domain" description="Ribosomal protein L9" evidence="5">
    <location>
        <begin position="49"/>
        <end position="92"/>
    </location>
</feature>
<dbReference type="InterPro" id="IPR036935">
    <property type="entry name" value="Ribosomal_bL9_N_sf"/>
</dbReference>
<organism evidence="6 7">
    <name type="scientific">Stereocaulon virgatum</name>
    <dbReference type="NCBI Taxonomy" id="373712"/>
    <lineage>
        <taxon>Eukaryota</taxon>
        <taxon>Fungi</taxon>
        <taxon>Dikarya</taxon>
        <taxon>Ascomycota</taxon>
        <taxon>Pezizomycotina</taxon>
        <taxon>Lecanoromycetes</taxon>
        <taxon>OSLEUM clade</taxon>
        <taxon>Lecanoromycetidae</taxon>
        <taxon>Lecanorales</taxon>
        <taxon>Lecanorineae</taxon>
        <taxon>Stereocaulaceae</taxon>
        <taxon>Stereocaulon</taxon>
    </lineage>
</organism>
<sequence>MAGLCNSARTPLCLACTRRLVRDDLSQLWSPFFTQIRGKKKTAKRPTTIKVKLLEDIKGYGKQGSITLVEPGRMRNSWFPRHKAEYVTVSTLQGLKPREVVAERDVTFGMTKEETAEALPAEKEQVLEAPTVQTKTKLLPSERATEIMESLLPSHVVFYRTPISISEEDTPEPPPIRPRRAATSAAAELDAASEPLPKPPKPQLAKLFGSVSTADVADSFKAILDQTEEGSRVVLGAEDIKFLGTEQLEGAESQETGIEGGRIKALGDFKVEARVKGGDTVIRTVSVRAQEEDEQ</sequence>
<evidence type="ECO:0000256" key="3">
    <source>
        <dbReference type="ARBA" id="ARBA00023274"/>
    </source>
</evidence>
<keyword evidence="3" id="KW-0687">Ribonucleoprotein</keyword>
<evidence type="ECO:0000259" key="5">
    <source>
        <dbReference type="Pfam" id="PF01281"/>
    </source>
</evidence>
<dbReference type="Proteomes" id="UP001590950">
    <property type="component" value="Unassembled WGS sequence"/>
</dbReference>
<name>A0ABR4ANH9_9LECA</name>
<proteinExistence type="inferred from homology"/>
<evidence type="ECO:0000313" key="6">
    <source>
        <dbReference type="EMBL" id="KAL2046351.1"/>
    </source>
</evidence>
<comment type="similarity">
    <text evidence="1">Belongs to the bacterial ribosomal protein bL9 family.</text>
</comment>
<evidence type="ECO:0000313" key="7">
    <source>
        <dbReference type="Proteomes" id="UP001590950"/>
    </source>
</evidence>
<protein>
    <recommendedName>
        <fullName evidence="5">Ribosomal protein L9 domain-containing protein</fullName>
    </recommendedName>
</protein>
<feature type="region of interest" description="Disordered" evidence="4">
    <location>
        <begin position="165"/>
        <end position="201"/>
    </location>
</feature>
<dbReference type="Gene3D" id="3.40.5.10">
    <property type="entry name" value="Ribosomal protein L9, N-terminal domain"/>
    <property type="match status" value="1"/>
</dbReference>